<dbReference type="GO" id="GO:0006508">
    <property type="term" value="P:proteolysis"/>
    <property type="evidence" value="ECO:0007669"/>
    <property type="project" value="UniProtKB-KW"/>
</dbReference>
<organism evidence="6 7">
    <name type="scientific">Planococcus salinus</name>
    <dbReference type="NCBI Taxonomy" id="1848460"/>
    <lineage>
        <taxon>Bacteria</taxon>
        <taxon>Bacillati</taxon>
        <taxon>Bacillota</taxon>
        <taxon>Bacilli</taxon>
        <taxon>Bacillales</taxon>
        <taxon>Caryophanaceae</taxon>
        <taxon>Planococcus</taxon>
    </lineage>
</organism>
<keyword evidence="7" id="KW-1185">Reference proteome</keyword>
<evidence type="ECO:0000256" key="2">
    <source>
        <dbReference type="ARBA" id="ARBA00022670"/>
    </source>
</evidence>
<dbReference type="PANTHER" id="PTHR42987:SF7">
    <property type="entry name" value="SIGNAL PEPTIDE PEPTIDASE SPPA-RELATED"/>
    <property type="match status" value="1"/>
</dbReference>
<feature type="domain" description="Peptidase S49" evidence="5">
    <location>
        <begin position="133"/>
        <end position="282"/>
    </location>
</feature>
<dbReference type="AlphaFoldDB" id="A0A3M8PAV2"/>
<comment type="similarity">
    <text evidence="1">Belongs to the peptidase S49 family.</text>
</comment>
<reference evidence="6 7" key="1">
    <citation type="journal article" date="2018" name="Int. J. Syst. Evol. Microbiol.">
        <title>Planococcus salinus sp. nov., a moderately halophilic bacterium isolated from a saline-alkali soil.</title>
        <authorList>
            <person name="Gan L."/>
        </authorList>
    </citation>
    <scope>NUCLEOTIDE SEQUENCE [LARGE SCALE GENOMIC DNA]</scope>
    <source>
        <strain evidence="6 7">LCB217</strain>
    </source>
</reference>
<dbReference type="Gene3D" id="3.90.226.10">
    <property type="entry name" value="2-enoyl-CoA Hydratase, Chain A, domain 1"/>
    <property type="match status" value="2"/>
</dbReference>
<dbReference type="OrthoDB" id="9764363at2"/>
<dbReference type="EMBL" id="RIAX01000001">
    <property type="protein sequence ID" value="RNF40828.1"/>
    <property type="molecule type" value="Genomic_DNA"/>
</dbReference>
<keyword evidence="4" id="KW-0720">Serine protease</keyword>
<dbReference type="RefSeq" id="WP_123163578.1">
    <property type="nucleotide sequence ID" value="NZ_RIAX01000001.1"/>
</dbReference>
<dbReference type="InterPro" id="IPR002142">
    <property type="entry name" value="Peptidase_S49"/>
</dbReference>
<evidence type="ECO:0000256" key="3">
    <source>
        <dbReference type="ARBA" id="ARBA00022801"/>
    </source>
</evidence>
<evidence type="ECO:0000256" key="4">
    <source>
        <dbReference type="ARBA" id="ARBA00022825"/>
    </source>
</evidence>
<sequence>MNAKRWIAIAAAAVVLVISVLFNSAYTLFQSNLGSGIDEYMALEESDISENVIEEGSGNSRIAVLEVEGTIQDTGDASSLLGSTGYNHDFFMKQLEQVREDDTVKAVVLNVDTPGGGTLESSQIHDEIVEIQEEAGKPVYVSMGSMAASGGYYISAPAEKIFVSPETLTGSIGVIMQGVNYSELAERIGIDFETIKSGPYKDIMSANRDMTEEERALMQEIVDQSYNAFVDVVMEGRDLSEEEVRAVADGRILNGRQAVEADLADEFGLEEDAISQLREDYDLANAQVFEYGAPGTGLGSLLSMKVNSFLGNDMETKLVAELLSNYNSPRLMYLYGEE</sequence>
<evidence type="ECO:0000313" key="6">
    <source>
        <dbReference type="EMBL" id="RNF40828.1"/>
    </source>
</evidence>
<dbReference type="InterPro" id="IPR029045">
    <property type="entry name" value="ClpP/crotonase-like_dom_sf"/>
</dbReference>
<dbReference type="Pfam" id="PF01343">
    <property type="entry name" value="Peptidase_S49"/>
    <property type="match status" value="1"/>
</dbReference>
<dbReference type="GO" id="GO:0008236">
    <property type="term" value="F:serine-type peptidase activity"/>
    <property type="evidence" value="ECO:0007669"/>
    <property type="project" value="UniProtKB-KW"/>
</dbReference>
<dbReference type="NCBIfam" id="TIGR00706">
    <property type="entry name" value="SppA_dom"/>
    <property type="match status" value="1"/>
</dbReference>
<keyword evidence="3" id="KW-0378">Hydrolase</keyword>
<dbReference type="SUPFAM" id="SSF52096">
    <property type="entry name" value="ClpP/crotonase"/>
    <property type="match status" value="1"/>
</dbReference>
<name>A0A3M8PAV2_9BACL</name>
<evidence type="ECO:0000256" key="1">
    <source>
        <dbReference type="ARBA" id="ARBA00008683"/>
    </source>
</evidence>
<gene>
    <name evidence="6" type="primary">sppA</name>
    <name evidence="6" type="ORF">EEX84_00270</name>
</gene>
<dbReference type="Proteomes" id="UP000275473">
    <property type="component" value="Unassembled WGS sequence"/>
</dbReference>
<comment type="caution">
    <text evidence="6">The sequence shown here is derived from an EMBL/GenBank/DDBJ whole genome shotgun (WGS) entry which is preliminary data.</text>
</comment>
<dbReference type="InterPro" id="IPR004635">
    <property type="entry name" value="Pept_S49_SppA"/>
</dbReference>
<evidence type="ECO:0000313" key="7">
    <source>
        <dbReference type="Proteomes" id="UP000275473"/>
    </source>
</evidence>
<keyword evidence="2" id="KW-0645">Protease</keyword>
<protein>
    <submittedName>
        <fullName evidence="6">Signal peptide peptidase SppA</fullName>
    </submittedName>
</protein>
<proteinExistence type="inferred from homology"/>
<dbReference type="PANTHER" id="PTHR42987">
    <property type="entry name" value="PEPTIDASE S49"/>
    <property type="match status" value="1"/>
</dbReference>
<dbReference type="InterPro" id="IPR047272">
    <property type="entry name" value="S49_SppA_C"/>
</dbReference>
<dbReference type="CDD" id="cd07023">
    <property type="entry name" value="S49_Sppa_N_C"/>
    <property type="match status" value="1"/>
</dbReference>
<accession>A0A3M8PAV2</accession>
<evidence type="ECO:0000259" key="5">
    <source>
        <dbReference type="Pfam" id="PF01343"/>
    </source>
</evidence>